<keyword evidence="9 17" id="KW-1133">Transmembrane helix</keyword>
<dbReference type="OrthoDB" id="360839at2759"/>
<dbReference type="Pfam" id="PF01435">
    <property type="entry name" value="Peptidase_M48"/>
    <property type="match status" value="1"/>
</dbReference>
<dbReference type="GO" id="GO:0046872">
    <property type="term" value="F:metal ion binding"/>
    <property type="evidence" value="ECO:0007669"/>
    <property type="project" value="UniProtKB-KW"/>
</dbReference>
<dbReference type="EMBL" id="CENE01000001">
    <property type="protein sequence ID" value="CEQ39005.1"/>
    <property type="molecule type" value="Genomic_DNA"/>
</dbReference>
<evidence type="ECO:0000256" key="16">
    <source>
        <dbReference type="PIRSR" id="PIRSR627057-2"/>
    </source>
</evidence>
<evidence type="ECO:0000256" key="12">
    <source>
        <dbReference type="ARBA" id="ARBA00044456"/>
    </source>
</evidence>
<name>A0A0D6EHE1_SPOSA</name>
<keyword evidence="4 17" id="KW-0812">Transmembrane</keyword>
<evidence type="ECO:0000256" key="17">
    <source>
        <dbReference type="SAM" id="Phobius"/>
    </source>
</evidence>
<evidence type="ECO:0000256" key="9">
    <source>
        <dbReference type="ARBA" id="ARBA00022989"/>
    </source>
</evidence>
<comment type="cofactor">
    <cofactor evidence="16">
        <name>Zn(2+)</name>
        <dbReference type="ChEBI" id="CHEBI:29105"/>
    </cofactor>
    <text evidence="16">Binds 1 zinc ion per subunit.</text>
</comment>
<evidence type="ECO:0000256" key="5">
    <source>
        <dbReference type="ARBA" id="ARBA00022723"/>
    </source>
</evidence>
<evidence type="ECO:0000256" key="11">
    <source>
        <dbReference type="ARBA" id="ARBA00023136"/>
    </source>
</evidence>
<feature type="non-terminal residue" evidence="20">
    <location>
        <position position="1"/>
    </location>
</feature>
<dbReference type="InterPro" id="IPR032456">
    <property type="entry name" value="Peptidase_M48_N"/>
</dbReference>
<evidence type="ECO:0000259" key="18">
    <source>
        <dbReference type="Pfam" id="PF01435"/>
    </source>
</evidence>
<evidence type="ECO:0000256" key="14">
    <source>
        <dbReference type="ARBA" id="ARBA00083451"/>
    </source>
</evidence>
<evidence type="ECO:0000256" key="4">
    <source>
        <dbReference type="ARBA" id="ARBA00022692"/>
    </source>
</evidence>
<feature type="domain" description="Peptidase M48" evidence="18">
    <location>
        <begin position="262"/>
        <end position="503"/>
    </location>
</feature>
<evidence type="ECO:0000256" key="8">
    <source>
        <dbReference type="ARBA" id="ARBA00022833"/>
    </source>
</evidence>
<feature type="binding site" evidence="16">
    <location>
        <position position="417"/>
    </location>
    <ligand>
        <name>Zn(2+)</name>
        <dbReference type="ChEBI" id="CHEBI:29105"/>
        <note>catalytic</note>
    </ligand>
</feature>
<gene>
    <name evidence="20" type="primary">SPOSA6832_00500</name>
</gene>
<reference evidence="21" key="1">
    <citation type="submission" date="2015-02" db="EMBL/GenBank/DDBJ databases">
        <authorList>
            <person name="Gon?alves P."/>
        </authorList>
    </citation>
    <scope>NUCLEOTIDE SEQUENCE [LARGE SCALE GENOMIC DNA]</scope>
</reference>
<feature type="transmembrane region" description="Helical" evidence="17">
    <location>
        <begin position="190"/>
        <end position="209"/>
    </location>
</feature>
<evidence type="ECO:0000256" key="1">
    <source>
        <dbReference type="ARBA" id="ARBA00004477"/>
    </source>
</evidence>
<dbReference type="Gene3D" id="3.30.2010.10">
    <property type="entry name" value="Metalloproteases ('zincins'), catalytic domain"/>
    <property type="match status" value="1"/>
</dbReference>
<evidence type="ECO:0000256" key="2">
    <source>
        <dbReference type="ARBA" id="ARBA00012336"/>
    </source>
</evidence>
<feature type="active site" evidence="15">
    <location>
        <position position="325"/>
    </location>
</feature>
<keyword evidence="5 16" id="KW-0479">Metal-binding</keyword>
<evidence type="ECO:0000256" key="7">
    <source>
        <dbReference type="ARBA" id="ARBA00022824"/>
    </source>
</evidence>
<evidence type="ECO:0000313" key="20">
    <source>
        <dbReference type="EMBL" id="CEQ39005.1"/>
    </source>
</evidence>
<comment type="subcellular location">
    <subcellularLocation>
        <location evidence="1">Endoplasmic reticulum membrane</location>
        <topology evidence="1">Multi-pass membrane protein</topology>
    </subcellularLocation>
</comment>
<keyword evidence="10" id="KW-0482">Metalloprotease</keyword>
<evidence type="ECO:0000256" key="15">
    <source>
        <dbReference type="PIRSR" id="PIRSR627057-1"/>
    </source>
</evidence>
<feature type="binding site" evidence="16">
    <location>
        <position position="324"/>
    </location>
    <ligand>
        <name>Zn(2+)</name>
        <dbReference type="ChEBI" id="CHEBI:29105"/>
        <note>catalytic</note>
    </ligand>
</feature>
<accession>A0A0D6EHE1</accession>
<keyword evidence="6" id="KW-0378">Hydrolase</keyword>
<dbReference type="AlphaFoldDB" id="A0A0D6EHE1"/>
<keyword evidence="3" id="KW-0645">Protease</keyword>
<dbReference type="InterPro" id="IPR001915">
    <property type="entry name" value="Peptidase_M48"/>
</dbReference>
<feature type="binding site" evidence="16">
    <location>
        <position position="328"/>
    </location>
    <ligand>
        <name>Zn(2+)</name>
        <dbReference type="ChEBI" id="CHEBI:29105"/>
        <note>catalytic</note>
    </ligand>
</feature>
<organism evidence="20 21">
    <name type="scientific">Sporidiobolus salmonicolor</name>
    <name type="common">Yeast-like fungus</name>
    <name type="synonym">Sporobolomyces salmonicolor</name>
    <dbReference type="NCBI Taxonomy" id="5005"/>
    <lineage>
        <taxon>Eukaryota</taxon>
        <taxon>Fungi</taxon>
        <taxon>Dikarya</taxon>
        <taxon>Basidiomycota</taxon>
        <taxon>Pucciniomycotina</taxon>
        <taxon>Microbotryomycetes</taxon>
        <taxon>Sporidiobolales</taxon>
        <taxon>Sporidiobolaceae</taxon>
        <taxon>Sporobolomyces</taxon>
    </lineage>
</organism>
<comment type="similarity">
    <text evidence="13">Belongs to the peptidase M48A family.</text>
</comment>
<evidence type="ECO:0000256" key="3">
    <source>
        <dbReference type="ARBA" id="ARBA00022670"/>
    </source>
</evidence>
<proteinExistence type="inferred from homology"/>
<dbReference type="EC" id="3.4.24.84" evidence="2"/>
<dbReference type="PANTHER" id="PTHR10120">
    <property type="entry name" value="CAAX PRENYL PROTEASE 1"/>
    <property type="match status" value="1"/>
</dbReference>
<dbReference type="GO" id="GO:0005789">
    <property type="term" value="C:endoplasmic reticulum membrane"/>
    <property type="evidence" value="ECO:0007669"/>
    <property type="project" value="UniProtKB-SubCell"/>
</dbReference>
<dbReference type="GO" id="GO:0071586">
    <property type="term" value="P:CAAX-box protein processing"/>
    <property type="evidence" value="ECO:0007669"/>
    <property type="project" value="InterPro"/>
</dbReference>
<dbReference type="FunFam" id="3.30.2010.10:FF:000002">
    <property type="entry name" value="CAAX prenyl protease"/>
    <property type="match status" value="1"/>
</dbReference>
<comment type="catalytic activity">
    <reaction evidence="12">
        <text>Hydrolyzes the peptide bond -P2-(S-farnesyl or geranylgeranyl)C-P1'-P2'-P3'-COOH where P1' and P2' are amino acids with aliphatic side chains and P3' is any C-terminal residue.</text>
        <dbReference type="EC" id="3.4.24.84"/>
    </reaction>
</comment>
<feature type="transmembrane region" description="Helical" evidence="17">
    <location>
        <begin position="334"/>
        <end position="356"/>
    </location>
</feature>
<dbReference type="Proteomes" id="UP000243876">
    <property type="component" value="Unassembled WGS sequence"/>
</dbReference>
<evidence type="ECO:0000313" key="21">
    <source>
        <dbReference type="Proteomes" id="UP000243876"/>
    </source>
</evidence>
<keyword evidence="7" id="KW-0256">Endoplasmic reticulum</keyword>
<feature type="transmembrane region" description="Helical" evidence="17">
    <location>
        <begin position="221"/>
        <end position="243"/>
    </location>
</feature>
<keyword evidence="8 16" id="KW-0862">Zinc</keyword>
<keyword evidence="21" id="KW-1185">Reference proteome</keyword>
<sequence length="514" mass="56539">MTAVLQEIQQRLQDPSIPWRQTVLAVVLGVTAFEGWIGSRQKPYLSPILHPSLPAALRPYLTSPNIHETYTKSQAYARHKLDFSSVINTLDLAETGILLTGISAPLLAKLGFHVGGKDWTLLKGFWDAAGQVPGAGGSEIRQSMAFVALMTVIGQVLSIPKELYKNFVMEEKHGFNKMTKGTFIGDQIKGLFLSLVLEVPLIAGLLSIIEWAGQDAILRIVAYAIGFIFLVQLIMIPLFPYVIAPMFNKFTPLPEDSPALARVKGLAERLNFPLGKVWVINGSLRSSHSNAYFYGLPGLEKQIVIFDTLLEKSSPEEVEAILAHELGHWRGHHIVFLLAASLLQSAFSLTIFTLFLSNGPLLQSFGFHPSLSSKLLHPLTGAQTGPTIITLFLASTLFAPLSAFLHFLTNTVTRALEYDADAFAVKLGSDMARNLKKALVGLHEKNLVRWRTCVLSPSPSDSSPSNDIAESSRPQAIYGVDHIYSAYNHNHPTLVERLEALDAELDKKGEKKDQ</sequence>
<dbReference type="InterPro" id="IPR027057">
    <property type="entry name" value="CAXX_Prtase_1"/>
</dbReference>
<feature type="transmembrane region" description="Helical" evidence="17">
    <location>
        <begin position="388"/>
        <end position="408"/>
    </location>
</feature>
<evidence type="ECO:0000256" key="13">
    <source>
        <dbReference type="ARBA" id="ARBA00060927"/>
    </source>
</evidence>
<feature type="active site" description="Proton donor" evidence="15">
    <location>
        <position position="421"/>
    </location>
</feature>
<feature type="domain" description="CAAX prenyl protease 1 N-terminal" evidence="19">
    <location>
        <begin position="53"/>
        <end position="249"/>
    </location>
</feature>
<evidence type="ECO:0000256" key="10">
    <source>
        <dbReference type="ARBA" id="ARBA00023049"/>
    </source>
</evidence>
<dbReference type="Pfam" id="PF16491">
    <property type="entry name" value="Peptidase_M48_N"/>
    <property type="match status" value="1"/>
</dbReference>
<evidence type="ECO:0000259" key="19">
    <source>
        <dbReference type="Pfam" id="PF16491"/>
    </source>
</evidence>
<evidence type="ECO:0000256" key="6">
    <source>
        <dbReference type="ARBA" id="ARBA00022801"/>
    </source>
</evidence>
<dbReference type="CDD" id="cd07343">
    <property type="entry name" value="M48A_Zmpste24p_like"/>
    <property type="match status" value="1"/>
</dbReference>
<keyword evidence="11 17" id="KW-0472">Membrane</keyword>
<dbReference type="GO" id="GO:0004222">
    <property type="term" value="F:metalloendopeptidase activity"/>
    <property type="evidence" value="ECO:0007669"/>
    <property type="project" value="InterPro"/>
</dbReference>
<protein>
    <recommendedName>
        <fullName evidence="2">Ste24 endopeptidase</fullName>
        <ecNumber evidence="2">3.4.24.84</ecNumber>
    </recommendedName>
    <alternativeName>
        <fullName evidence="14">Prenyl protein-specific endoprotease 1</fullName>
    </alternativeName>
</protein>